<feature type="domain" description="ABC transporter" evidence="5">
    <location>
        <begin position="1"/>
        <end position="193"/>
    </location>
</feature>
<evidence type="ECO:0000313" key="7">
    <source>
        <dbReference type="Proteomes" id="UP000315534"/>
    </source>
</evidence>
<dbReference type="PROSITE" id="PS00211">
    <property type="entry name" value="ABC_TRANSPORTER_1"/>
    <property type="match status" value="1"/>
</dbReference>
<evidence type="ECO:0000256" key="3">
    <source>
        <dbReference type="ARBA" id="ARBA00022741"/>
    </source>
</evidence>
<protein>
    <submittedName>
        <fullName evidence="6">ATP-binding cassette domain-containing protein</fullName>
    </submittedName>
</protein>
<feature type="non-terminal residue" evidence="6">
    <location>
        <position position="1"/>
    </location>
</feature>
<keyword evidence="2" id="KW-0813">Transport</keyword>
<proteinExistence type="predicted"/>
<dbReference type="PANTHER" id="PTHR43582:SF4">
    <property type="entry name" value="ANTIBIOTIC RESISTANCE ABC TRANSPORTER ATP-BINDING PROTEIN"/>
    <property type="match status" value="1"/>
</dbReference>
<name>A0A523XMX0_UNCT6</name>
<dbReference type="PANTHER" id="PTHR43582">
    <property type="entry name" value="LINEARMYCIN RESISTANCE ATP-BINDING PROTEIN LNRL"/>
    <property type="match status" value="1"/>
</dbReference>
<dbReference type="EMBL" id="SOIP01000314">
    <property type="protein sequence ID" value="TET80640.1"/>
    <property type="molecule type" value="Genomic_DNA"/>
</dbReference>
<gene>
    <name evidence="6" type="ORF">E3J38_05250</name>
</gene>
<comment type="caution">
    <text evidence="6">The sequence shown here is derived from an EMBL/GenBank/DDBJ whole genome shotgun (WGS) entry which is preliminary data.</text>
</comment>
<reference evidence="6 7" key="1">
    <citation type="submission" date="2019-03" db="EMBL/GenBank/DDBJ databases">
        <title>Metabolic potential of uncultured bacteria and archaea associated with petroleum seepage in deep-sea sediments.</title>
        <authorList>
            <person name="Dong X."/>
            <person name="Hubert C."/>
        </authorList>
    </citation>
    <scope>NUCLEOTIDE SEQUENCE [LARGE SCALE GENOMIC DNA]</scope>
    <source>
        <strain evidence="6">E29_bin36</strain>
    </source>
</reference>
<evidence type="ECO:0000256" key="4">
    <source>
        <dbReference type="ARBA" id="ARBA00022840"/>
    </source>
</evidence>
<dbReference type="GO" id="GO:0005886">
    <property type="term" value="C:plasma membrane"/>
    <property type="evidence" value="ECO:0007669"/>
    <property type="project" value="UniProtKB-SubCell"/>
</dbReference>
<dbReference type="GO" id="GO:0005524">
    <property type="term" value="F:ATP binding"/>
    <property type="evidence" value="ECO:0007669"/>
    <property type="project" value="UniProtKB-KW"/>
</dbReference>
<dbReference type="Gene3D" id="3.40.50.300">
    <property type="entry name" value="P-loop containing nucleotide triphosphate hydrolases"/>
    <property type="match status" value="1"/>
</dbReference>
<dbReference type="Pfam" id="PF00005">
    <property type="entry name" value="ABC_tran"/>
    <property type="match status" value="1"/>
</dbReference>
<dbReference type="PROSITE" id="PS50893">
    <property type="entry name" value="ABC_TRANSPORTER_2"/>
    <property type="match status" value="1"/>
</dbReference>
<sequence>TTTIRMLVTLLKPTSGSAEVWGHDILKERDEVRRSIGIVFQDPSLDGLLTGRENMDFHGRIYGISKARRQERIKELLDLAQLLERADDLVQTYSGGMKRRLEIARGLMHQPNILFLDEPTLGLDPQNRRVVWSYIQRLNKQEDVTVFLTTHYMEEADFLCDRVAIIDHGKIVALDTCNNLKERVGGDVVLLRISDANAKVLDAFREEEFVHDLKLVKGSLVFTVNDGERAVPQLIEVARQVGVSVEECSIRKPNLEDVFIHYTGRRIRDEFEKPVSKAMRMGGRTTRQRRG</sequence>
<dbReference type="Pfam" id="PF13732">
    <property type="entry name" value="DrrA1-3_C"/>
    <property type="match status" value="1"/>
</dbReference>
<dbReference type="AlphaFoldDB" id="A0A523XMX0"/>
<dbReference type="InterPro" id="IPR017871">
    <property type="entry name" value="ABC_transporter-like_CS"/>
</dbReference>
<dbReference type="GO" id="GO:0043215">
    <property type="term" value="P:daunorubicin transport"/>
    <property type="evidence" value="ECO:0007669"/>
    <property type="project" value="InterPro"/>
</dbReference>
<evidence type="ECO:0000259" key="5">
    <source>
        <dbReference type="PROSITE" id="PS50893"/>
    </source>
</evidence>
<comment type="subcellular location">
    <subcellularLocation>
        <location evidence="1">Cell membrane</location>
        <topology evidence="1">Peripheral membrane protein</topology>
        <orientation evidence="1">Cytoplasmic side</orientation>
    </subcellularLocation>
</comment>
<dbReference type="Proteomes" id="UP000315534">
    <property type="component" value="Unassembled WGS sequence"/>
</dbReference>
<dbReference type="GO" id="GO:0016887">
    <property type="term" value="F:ATP hydrolysis activity"/>
    <property type="evidence" value="ECO:0007669"/>
    <property type="project" value="InterPro"/>
</dbReference>
<dbReference type="GO" id="GO:1900753">
    <property type="term" value="P:doxorubicin transport"/>
    <property type="evidence" value="ECO:0007669"/>
    <property type="project" value="InterPro"/>
</dbReference>
<accession>A0A523XMX0</accession>
<organism evidence="6 7">
    <name type="scientific">candidate division TA06 bacterium</name>
    <dbReference type="NCBI Taxonomy" id="2250710"/>
    <lineage>
        <taxon>Bacteria</taxon>
        <taxon>Bacteria division TA06</taxon>
    </lineage>
</organism>
<dbReference type="NCBIfam" id="TIGR01188">
    <property type="entry name" value="drrA"/>
    <property type="match status" value="1"/>
</dbReference>
<dbReference type="InterPro" id="IPR003439">
    <property type="entry name" value="ABC_transporter-like_ATP-bd"/>
</dbReference>
<evidence type="ECO:0000256" key="2">
    <source>
        <dbReference type="ARBA" id="ARBA00022448"/>
    </source>
</evidence>
<evidence type="ECO:0000256" key="1">
    <source>
        <dbReference type="ARBA" id="ARBA00004413"/>
    </source>
</evidence>
<dbReference type="InterPro" id="IPR025302">
    <property type="entry name" value="DrrA1/2-like_C"/>
</dbReference>
<dbReference type="InterPro" id="IPR005894">
    <property type="entry name" value="DrrA"/>
</dbReference>
<keyword evidence="4 6" id="KW-0067">ATP-binding</keyword>
<dbReference type="InterPro" id="IPR027417">
    <property type="entry name" value="P-loop_NTPase"/>
</dbReference>
<dbReference type="SUPFAM" id="SSF52540">
    <property type="entry name" value="P-loop containing nucleoside triphosphate hydrolases"/>
    <property type="match status" value="1"/>
</dbReference>
<evidence type="ECO:0000313" key="6">
    <source>
        <dbReference type="EMBL" id="TET80640.1"/>
    </source>
</evidence>
<keyword evidence="3" id="KW-0547">Nucleotide-binding</keyword>